<reference evidence="1" key="1">
    <citation type="journal article" date="2023" name="Mol. Biol. Evol.">
        <title>Third-Generation Sequencing Reveals the Adaptive Role of the Epigenome in Three Deep-Sea Polychaetes.</title>
        <authorList>
            <person name="Perez M."/>
            <person name="Aroh O."/>
            <person name="Sun Y."/>
            <person name="Lan Y."/>
            <person name="Juniper S.K."/>
            <person name="Young C.R."/>
            <person name="Angers B."/>
            <person name="Qian P.Y."/>
        </authorList>
    </citation>
    <scope>NUCLEOTIDE SEQUENCE</scope>
    <source>
        <strain evidence="1">P08H-3</strain>
    </source>
</reference>
<dbReference type="Proteomes" id="UP001208570">
    <property type="component" value="Unassembled WGS sequence"/>
</dbReference>
<gene>
    <name evidence="1" type="ORF">LSH36_324g03047</name>
</gene>
<keyword evidence="2" id="KW-1185">Reference proteome</keyword>
<name>A0AAD9JGM3_9ANNE</name>
<evidence type="ECO:0000313" key="1">
    <source>
        <dbReference type="EMBL" id="KAK2152641.1"/>
    </source>
</evidence>
<protein>
    <submittedName>
        <fullName evidence="1">Uncharacterized protein</fullName>
    </submittedName>
</protein>
<sequence length="48" mass="5813">MKEKDTEDVVKKWLQGAHRWWEECEGRKNLLEYTLVCQISKIEVCMEV</sequence>
<comment type="caution">
    <text evidence="1">The sequence shown here is derived from an EMBL/GenBank/DDBJ whole genome shotgun (WGS) entry which is preliminary data.</text>
</comment>
<accession>A0AAD9JGM3</accession>
<organism evidence="1 2">
    <name type="scientific">Paralvinella palmiformis</name>
    <dbReference type="NCBI Taxonomy" id="53620"/>
    <lineage>
        <taxon>Eukaryota</taxon>
        <taxon>Metazoa</taxon>
        <taxon>Spiralia</taxon>
        <taxon>Lophotrochozoa</taxon>
        <taxon>Annelida</taxon>
        <taxon>Polychaeta</taxon>
        <taxon>Sedentaria</taxon>
        <taxon>Canalipalpata</taxon>
        <taxon>Terebellida</taxon>
        <taxon>Terebelliformia</taxon>
        <taxon>Alvinellidae</taxon>
        <taxon>Paralvinella</taxon>
    </lineage>
</organism>
<dbReference type="AlphaFoldDB" id="A0AAD9JGM3"/>
<evidence type="ECO:0000313" key="2">
    <source>
        <dbReference type="Proteomes" id="UP001208570"/>
    </source>
</evidence>
<proteinExistence type="predicted"/>
<dbReference type="EMBL" id="JAODUP010000323">
    <property type="protein sequence ID" value="KAK2152641.1"/>
    <property type="molecule type" value="Genomic_DNA"/>
</dbReference>